<feature type="region of interest" description="Disordered" evidence="1">
    <location>
        <begin position="1"/>
        <end position="61"/>
    </location>
</feature>
<keyword evidence="3" id="KW-1185">Reference proteome</keyword>
<sequence>MVTASVSQHSHRGPQAAAQLSKQPIDNAEYHRPHQQRYGQHGEIISKSSGHPPTLPTSRIGQPLSFKLLDADRAAGSTLSIKRLNPKPFADFTRPKTGLPMPWFPAHEKPAHPRSAPDYG</sequence>
<protein>
    <submittedName>
        <fullName evidence="2">Uncharacterized protein</fullName>
    </submittedName>
</protein>
<name>Q8UDZ6_AGRFC</name>
<proteinExistence type="predicted"/>
<dbReference type="KEGG" id="atu:Atu1970"/>
<dbReference type="EnsemblBacteria" id="AAL42965">
    <property type="protein sequence ID" value="AAL42965"/>
    <property type="gene ID" value="Atu1970"/>
</dbReference>
<feature type="region of interest" description="Disordered" evidence="1">
    <location>
        <begin position="101"/>
        <end position="120"/>
    </location>
</feature>
<evidence type="ECO:0000256" key="1">
    <source>
        <dbReference type="SAM" id="MobiDB-lite"/>
    </source>
</evidence>
<dbReference type="PIR" id="AG2818">
    <property type="entry name" value="AG2818"/>
</dbReference>
<reference evidence="2 3" key="2">
    <citation type="journal article" date="2001" name="Science">
        <title>Genome sequence of the plant pathogen and biotechnology agent Agrobacterium tumefaciens C58.</title>
        <authorList>
            <person name="Goodner B."/>
            <person name="Hinkle G."/>
            <person name="Gattung S."/>
            <person name="Miller N."/>
            <person name="Blanchard M."/>
            <person name="Qurollo B."/>
            <person name="Goldman B.S."/>
            <person name="Cao Y."/>
            <person name="Askenazi M."/>
            <person name="Halling C."/>
            <person name="Mullin L."/>
            <person name="Houmiel K."/>
            <person name="Gordon J."/>
            <person name="Vaudin M."/>
            <person name="Iartchouk O."/>
            <person name="Epp A."/>
            <person name="Liu F."/>
            <person name="Wollam C."/>
            <person name="Allinger M."/>
            <person name="Doughty D."/>
            <person name="Scott C."/>
            <person name="Lappas C."/>
            <person name="Markelz B."/>
            <person name="Flanagan C."/>
            <person name="Crowell C."/>
            <person name="Gurson J."/>
            <person name="Lomo C."/>
            <person name="Sear C."/>
            <person name="Strub G."/>
            <person name="Cielo C."/>
            <person name="Slater S."/>
        </authorList>
    </citation>
    <scope>NUCLEOTIDE SEQUENCE [LARGE SCALE GENOMIC DNA]</scope>
    <source>
        <strain evidence="3">C58 / ATCC 33970</strain>
    </source>
</reference>
<evidence type="ECO:0000313" key="3">
    <source>
        <dbReference type="Proteomes" id="UP000000813"/>
    </source>
</evidence>
<dbReference type="BioCyc" id="AGRO:ATU1970-MONOMER"/>
<dbReference type="Proteomes" id="UP000000813">
    <property type="component" value="Chromosome circular"/>
</dbReference>
<feature type="compositionally biased region" description="Polar residues" evidence="1">
    <location>
        <begin position="46"/>
        <end position="60"/>
    </location>
</feature>
<gene>
    <name evidence="2" type="ordered locus">Atu1970</name>
</gene>
<reference evidence="2 3" key="1">
    <citation type="journal article" date="2001" name="Science">
        <title>The genome of the natural genetic engineer Agrobacterium tumefaciens C58.</title>
        <authorList>
            <person name="Wood D.W."/>
            <person name="Setubal J.C."/>
            <person name="Kaul R."/>
            <person name="Monks D.E."/>
            <person name="Kitajima J.P."/>
            <person name="Okura V.K."/>
            <person name="Zhou Y."/>
            <person name="Chen L."/>
            <person name="Wood G.E."/>
            <person name="Almeida N.F.Jr."/>
            <person name="Woo L."/>
            <person name="Chen Y."/>
            <person name="Paulsen I.T."/>
            <person name="Eisen J.A."/>
            <person name="Karp P.D."/>
            <person name="Bovee D.Sr."/>
            <person name="Chapman P."/>
            <person name="Clendenning J."/>
            <person name="Deatherage G."/>
            <person name="Gillet W."/>
            <person name="Grant C."/>
            <person name="Kutyavin T."/>
            <person name="Levy R."/>
            <person name="Li M.J."/>
            <person name="McClelland E."/>
            <person name="Palmieri A."/>
            <person name="Raymond C."/>
            <person name="Rouse G."/>
            <person name="Saenphimmachak C."/>
            <person name="Wu Z."/>
            <person name="Romero P."/>
            <person name="Gordon D."/>
            <person name="Zhang S."/>
            <person name="Yoo H."/>
            <person name="Tao Y."/>
            <person name="Biddle P."/>
            <person name="Jung M."/>
            <person name="Krespan W."/>
            <person name="Perry M."/>
            <person name="Gordon-Kamm B."/>
            <person name="Liao L."/>
            <person name="Kim S."/>
            <person name="Hendrick C."/>
            <person name="Zhao Z.Y."/>
            <person name="Dolan M."/>
            <person name="Chumley F."/>
            <person name="Tingey S.V."/>
            <person name="Tomb J.F."/>
            <person name="Gordon M.P."/>
            <person name="Olson M.V."/>
            <person name="Nester E.W."/>
        </authorList>
    </citation>
    <scope>NUCLEOTIDE SEQUENCE [LARGE SCALE GENOMIC DNA]</scope>
    <source>
        <strain evidence="3">C58 / ATCC 33970</strain>
    </source>
</reference>
<evidence type="ECO:0000313" key="2">
    <source>
        <dbReference type="EMBL" id="AAL42965.1"/>
    </source>
</evidence>
<dbReference type="HOGENOM" id="CLU_2044719_0_0_5"/>
<organism evidence="2 3">
    <name type="scientific">Agrobacterium fabrum (strain C58 / ATCC 33970)</name>
    <name type="common">Agrobacterium tumefaciens (strain C58)</name>
    <dbReference type="NCBI Taxonomy" id="176299"/>
    <lineage>
        <taxon>Bacteria</taxon>
        <taxon>Pseudomonadati</taxon>
        <taxon>Pseudomonadota</taxon>
        <taxon>Alphaproteobacteria</taxon>
        <taxon>Hyphomicrobiales</taxon>
        <taxon>Rhizobiaceae</taxon>
        <taxon>Rhizobium/Agrobacterium group</taxon>
        <taxon>Agrobacterium</taxon>
        <taxon>Agrobacterium tumefaciens complex</taxon>
    </lineage>
</organism>
<dbReference type="AlphaFoldDB" id="Q8UDZ6"/>
<dbReference type="EMBL" id="AE007869">
    <property type="protein sequence ID" value="AAL42965.1"/>
    <property type="molecule type" value="Genomic_DNA"/>
</dbReference>
<accession>Q8UDZ6</accession>